<proteinExistence type="predicted"/>
<keyword evidence="2" id="KW-1185">Reference proteome</keyword>
<name>A0A6G0VW97_APHCR</name>
<dbReference type="AlphaFoldDB" id="A0A6G0VW97"/>
<organism evidence="1 2">
    <name type="scientific">Aphis craccivora</name>
    <name type="common">Cowpea aphid</name>
    <dbReference type="NCBI Taxonomy" id="307492"/>
    <lineage>
        <taxon>Eukaryota</taxon>
        <taxon>Metazoa</taxon>
        <taxon>Ecdysozoa</taxon>
        <taxon>Arthropoda</taxon>
        <taxon>Hexapoda</taxon>
        <taxon>Insecta</taxon>
        <taxon>Pterygota</taxon>
        <taxon>Neoptera</taxon>
        <taxon>Paraneoptera</taxon>
        <taxon>Hemiptera</taxon>
        <taxon>Sternorrhyncha</taxon>
        <taxon>Aphidomorpha</taxon>
        <taxon>Aphidoidea</taxon>
        <taxon>Aphididae</taxon>
        <taxon>Aphidini</taxon>
        <taxon>Aphis</taxon>
        <taxon>Aphis</taxon>
    </lineage>
</organism>
<dbReference type="Proteomes" id="UP000478052">
    <property type="component" value="Unassembled WGS sequence"/>
</dbReference>
<protein>
    <submittedName>
        <fullName evidence="1">Integrase catalytic domain-containing protein</fullName>
    </submittedName>
</protein>
<dbReference type="EMBL" id="VUJU01012071">
    <property type="protein sequence ID" value="KAF0708846.1"/>
    <property type="molecule type" value="Genomic_DNA"/>
</dbReference>
<comment type="caution">
    <text evidence="1">The sequence shown here is derived from an EMBL/GenBank/DDBJ whole genome shotgun (WGS) entry which is preliminary data.</text>
</comment>
<sequence length="81" mass="8893">MTVNTVHHTISIAVQNQLSHSTDFNTTNNCPRTRPDAIPTTAVEIPPGFVTALLDSQTQKSYVNPNVAVNTASEWRMVTLQ</sequence>
<evidence type="ECO:0000313" key="2">
    <source>
        <dbReference type="Proteomes" id="UP000478052"/>
    </source>
</evidence>
<gene>
    <name evidence="1" type="ORF">FWK35_00031684</name>
</gene>
<evidence type="ECO:0000313" key="1">
    <source>
        <dbReference type="EMBL" id="KAF0708846.1"/>
    </source>
</evidence>
<dbReference type="OrthoDB" id="10057508at2759"/>
<accession>A0A6G0VW97</accession>
<reference evidence="1 2" key="1">
    <citation type="submission" date="2019-08" db="EMBL/GenBank/DDBJ databases">
        <title>Whole genome of Aphis craccivora.</title>
        <authorList>
            <person name="Voronova N.V."/>
            <person name="Shulinski R.S."/>
            <person name="Bandarenka Y.V."/>
            <person name="Zhorov D.G."/>
            <person name="Warner D."/>
        </authorList>
    </citation>
    <scope>NUCLEOTIDE SEQUENCE [LARGE SCALE GENOMIC DNA]</scope>
    <source>
        <strain evidence="1">180601</strain>
        <tissue evidence="1">Whole Body</tissue>
    </source>
</reference>